<gene>
    <name evidence="3" type="ORF">JL811_12830</name>
</gene>
<dbReference type="InterPro" id="IPR023614">
    <property type="entry name" value="Porin_dom_sf"/>
</dbReference>
<protein>
    <submittedName>
        <fullName evidence="3">Porin</fullName>
    </submittedName>
</protein>
<reference evidence="3" key="1">
    <citation type="submission" date="2021-01" db="EMBL/GenBank/DDBJ databases">
        <title>Tabrizicola alba sp. nov. a motile alkaliphilic bacterium isolated from a soda lake.</title>
        <authorList>
            <person name="Szuroczki S."/>
            <person name="Abbaszade G."/>
            <person name="Schumann P."/>
            <person name="Toth E."/>
        </authorList>
    </citation>
    <scope>NUCLEOTIDE SEQUENCE</scope>
    <source>
        <strain evidence="3">DMG-N-6</strain>
    </source>
</reference>
<accession>A0A8K0Y0E5</accession>
<evidence type="ECO:0000313" key="4">
    <source>
        <dbReference type="Proteomes" id="UP000648908"/>
    </source>
</evidence>
<evidence type="ECO:0000256" key="1">
    <source>
        <dbReference type="SAM" id="SignalP"/>
    </source>
</evidence>
<dbReference type="GO" id="GO:0015288">
    <property type="term" value="F:porin activity"/>
    <property type="evidence" value="ECO:0007669"/>
    <property type="project" value="InterPro"/>
</dbReference>
<dbReference type="GO" id="GO:0016020">
    <property type="term" value="C:membrane"/>
    <property type="evidence" value="ECO:0007669"/>
    <property type="project" value="InterPro"/>
</dbReference>
<proteinExistence type="predicted"/>
<dbReference type="AlphaFoldDB" id="A0A8K0Y0E5"/>
<sequence length="314" mass="33330">MKKLLIATTALVATAGVAAADVKLSGYGRFGLDYRADRGLPNGPGGAVTDSKTQVNMRMRLNIDASTETDSGVTFGGRFRLQSSTNSNATATSAALLYATYAGMRMEVGNTNNAFDTAKLVYNSEMGYLDRSFGDPITVGAAYSSSTGVANTMGIFASYNFGAGSVRVSWKTPDQTTNASVDEEVQISADYAFGQFTVSGVYSDNTGGLARKDYFIGAEYAVNSDINVGLLHFRGKPDGGASQNRTTLYGNYSMGAITYRGYVAHDNSMTLPFQTKTAFGLGLDYDLGGARLGADIHRSYDKETVAGLGVRFDF</sequence>
<dbReference type="Gene3D" id="2.40.160.10">
    <property type="entry name" value="Porin"/>
    <property type="match status" value="1"/>
</dbReference>
<name>A0A8K0Y0E5_9RHOB</name>
<organism evidence="3 4">
    <name type="scientific">Szabonella alba</name>
    <dbReference type="NCBI Taxonomy" id="2804194"/>
    <lineage>
        <taxon>Bacteria</taxon>
        <taxon>Pseudomonadati</taxon>
        <taxon>Pseudomonadota</taxon>
        <taxon>Alphaproteobacteria</taxon>
        <taxon>Rhodobacterales</taxon>
        <taxon>Paracoccaceae</taxon>
        <taxon>Szabonella</taxon>
    </lineage>
</organism>
<keyword evidence="4" id="KW-1185">Reference proteome</keyword>
<feature type="chain" id="PRO_5035481485" evidence="1">
    <location>
        <begin position="20"/>
        <end position="314"/>
    </location>
</feature>
<evidence type="ECO:0000313" key="3">
    <source>
        <dbReference type="EMBL" id="MBL4918105.1"/>
    </source>
</evidence>
<comment type="caution">
    <text evidence="3">The sequence shown here is derived from an EMBL/GenBank/DDBJ whole genome shotgun (WGS) entry which is preliminary data.</text>
</comment>
<dbReference type="SUPFAM" id="SSF56935">
    <property type="entry name" value="Porins"/>
    <property type="match status" value="1"/>
</dbReference>
<dbReference type="EMBL" id="JAESVN010000005">
    <property type="protein sequence ID" value="MBL4918105.1"/>
    <property type="molecule type" value="Genomic_DNA"/>
</dbReference>
<feature type="signal peptide" evidence="1">
    <location>
        <begin position="1"/>
        <end position="19"/>
    </location>
</feature>
<evidence type="ECO:0000259" key="2">
    <source>
        <dbReference type="Pfam" id="PF13609"/>
    </source>
</evidence>
<dbReference type="Proteomes" id="UP000648908">
    <property type="component" value="Unassembled WGS sequence"/>
</dbReference>
<dbReference type="InterPro" id="IPR033900">
    <property type="entry name" value="Gram_neg_porin_domain"/>
</dbReference>
<feature type="domain" description="Porin" evidence="2">
    <location>
        <begin position="7"/>
        <end position="289"/>
    </location>
</feature>
<keyword evidence="1" id="KW-0732">Signal</keyword>
<dbReference type="Pfam" id="PF13609">
    <property type="entry name" value="Porin_4"/>
    <property type="match status" value="1"/>
</dbReference>
<dbReference type="RefSeq" id="WP_202689100.1">
    <property type="nucleotide sequence ID" value="NZ_JAESVN010000005.1"/>
</dbReference>